<dbReference type="Proteomes" id="UP000672526">
    <property type="component" value="Unassembled WGS sequence"/>
</dbReference>
<keyword evidence="2" id="KW-1185">Reference proteome</keyword>
<evidence type="ECO:0000313" key="1">
    <source>
        <dbReference type="EMBL" id="CAE6688140.1"/>
    </source>
</evidence>
<reference evidence="1 2" key="1">
    <citation type="submission" date="2021-02" db="EMBL/GenBank/DDBJ databases">
        <authorList>
            <person name="Vanwijnsberghe S."/>
        </authorList>
    </citation>
    <scope>NUCLEOTIDE SEQUENCE [LARGE SCALE GENOMIC DNA]</scope>
    <source>
        <strain evidence="1 2">LMG 31837</strain>
    </source>
</reference>
<evidence type="ECO:0008006" key="3">
    <source>
        <dbReference type="Google" id="ProtNLM"/>
    </source>
</evidence>
<comment type="caution">
    <text evidence="1">The sequence shown here is derived from an EMBL/GenBank/DDBJ whole genome shotgun (WGS) entry which is preliminary data.</text>
</comment>
<dbReference type="EMBL" id="CAJNBK010000001">
    <property type="protein sequence ID" value="CAE6688140.1"/>
    <property type="molecule type" value="Genomic_DNA"/>
</dbReference>
<organism evidence="1 2">
    <name type="scientific">Paraburkholderia haematera</name>
    <dbReference type="NCBI Taxonomy" id="2793077"/>
    <lineage>
        <taxon>Bacteria</taxon>
        <taxon>Pseudomonadati</taxon>
        <taxon>Pseudomonadota</taxon>
        <taxon>Betaproteobacteria</taxon>
        <taxon>Burkholderiales</taxon>
        <taxon>Burkholderiaceae</taxon>
        <taxon>Paraburkholderia</taxon>
    </lineage>
</organism>
<protein>
    <recommendedName>
        <fullName evidence="3">Restriction endonuclease type IV Mrr domain-containing protein</fullName>
    </recommendedName>
</protein>
<proteinExistence type="predicted"/>
<gene>
    <name evidence="1" type="ORF">R69888_00086</name>
</gene>
<name>A0ABN7KE52_9BURK</name>
<dbReference type="RefSeq" id="WP_211608634.1">
    <property type="nucleotide sequence ID" value="NZ_CAJNBK010000001.1"/>
</dbReference>
<accession>A0ABN7KE52</accession>
<evidence type="ECO:0000313" key="2">
    <source>
        <dbReference type="Proteomes" id="UP000672526"/>
    </source>
</evidence>
<sequence length="319" mass="35727">MAALDLTEIAIPTGGKNRDQFELFAREFLSMKGFLVLNDPDRGADAGRDLIVEEIRQGIVGETKVRWLVSCKHKAHSGSSVSPSDEPDIRDRLETHECSGFIGFYSTVPSSGLATKLEALQKTNPSLVFDQERIEAELLASREGLILARRFMPISAAVWEKDHPKAARIFSQEPSLRCAACSKELLGEHPSGIVVGWKTYSEEYDPGFKPKHEHVYWCCKGPCDDKLETMYGRPGLISGWEDLPDLMIPIAYIRWVMSTLNELQDGQQYSPQAFDATKDMLLNLFPMIAREPSMQNHERISNLSAIPSYLGGWGYDDGK</sequence>